<proteinExistence type="predicted"/>
<comment type="caution">
    <text evidence="6">The sequence shown here is derived from an EMBL/GenBank/DDBJ whole genome shotgun (WGS) entry which is preliminary data.</text>
</comment>
<evidence type="ECO:0000259" key="4">
    <source>
        <dbReference type="PROSITE" id="PS50042"/>
    </source>
</evidence>
<dbReference type="PANTHER" id="PTHR24567">
    <property type="entry name" value="CRP FAMILY TRANSCRIPTIONAL REGULATORY PROTEIN"/>
    <property type="match status" value="1"/>
</dbReference>
<keyword evidence="3" id="KW-0804">Transcription</keyword>
<dbReference type="PANTHER" id="PTHR24567:SF28">
    <property type="entry name" value="LISTERIOLYSIN REGULATORY PROTEIN"/>
    <property type="match status" value="1"/>
</dbReference>
<dbReference type="STRING" id="1423726.FC07_GL003084"/>
<dbReference type="InterPro" id="IPR036388">
    <property type="entry name" value="WH-like_DNA-bd_sf"/>
</dbReference>
<dbReference type="SMART" id="SM00100">
    <property type="entry name" value="cNMP"/>
    <property type="match status" value="1"/>
</dbReference>
<keyword evidence="7" id="KW-1185">Reference proteome</keyword>
<evidence type="ECO:0000259" key="5">
    <source>
        <dbReference type="PROSITE" id="PS51063"/>
    </source>
</evidence>
<evidence type="ECO:0000313" key="7">
    <source>
        <dbReference type="Proteomes" id="UP000051461"/>
    </source>
</evidence>
<dbReference type="GO" id="GO:0005829">
    <property type="term" value="C:cytosol"/>
    <property type="evidence" value="ECO:0007669"/>
    <property type="project" value="TreeGrafter"/>
</dbReference>
<evidence type="ECO:0000256" key="3">
    <source>
        <dbReference type="ARBA" id="ARBA00023163"/>
    </source>
</evidence>
<dbReference type="GO" id="GO:0003677">
    <property type="term" value="F:DNA binding"/>
    <property type="evidence" value="ECO:0007669"/>
    <property type="project" value="UniProtKB-KW"/>
</dbReference>
<dbReference type="SUPFAM" id="SSF51206">
    <property type="entry name" value="cAMP-binding domain-like"/>
    <property type="match status" value="1"/>
</dbReference>
<dbReference type="Pfam" id="PF00027">
    <property type="entry name" value="cNMP_binding"/>
    <property type="match status" value="1"/>
</dbReference>
<dbReference type="GO" id="GO:0003700">
    <property type="term" value="F:DNA-binding transcription factor activity"/>
    <property type="evidence" value="ECO:0007669"/>
    <property type="project" value="TreeGrafter"/>
</dbReference>
<dbReference type="InterPro" id="IPR012318">
    <property type="entry name" value="HTH_CRP"/>
</dbReference>
<dbReference type="EMBL" id="AZDA01000006">
    <property type="protein sequence ID" value="KRK40681.1"/>
    <property type="molecule type" value="Genomic_DNA"/>
</dbReference>
<feature type="domain" description="Cyclic nucleotide-binding" evidence="4">
    <location>
        <begin position="18"/>
        <end position="139"/>
    </location>
</feature>
<dbReference type="Gene3D" id="2.60.120.10">
    <property type="entry name" value="Jelly Rolls"/>
    <property type="match status" value="1"/>
</dbReference>
<dbReference type="Proteomes" id="UP000051461">
    <property type="component" value="Unassembled WGS sequence"/>
</dbReference>
<reference evidence="6 7" key="1">
    <citation type="journal article" date="2015" name="Genome Announc.">
        <title>Expanding the biotechnology potential of lactobacilli through comparative genomics of 213 strains and associated genera.</title>
        <authorList>
            <person name="Sun Z."/>
            <person name="Harris H.M."/>
            <person name="McCann A."/>
            <person name="Guo C."/>
            <person name="Argimon S."/>
            <person name="Zhang W."/>
            <person name="Yang X."/>
            <person name="Jeffery I.B."/>
            <person name="Cooney J.C."/>
            <person name="Kagawa T.F."/>
            <person name="Liu W."/>
            <person name="Song Y."/>
            <person name="Salvetti E."/>
            <person name="Wrobel A."/>
            <person name="Rasinkangas P."/>
            <person name="Parkhill J."/>
            <person name="Rea M.C."/>
            <person name="O'Sullivan O."/>
            <person name="Ritari J."/>
            <person name="Douillard F.P."/>
            <person name="Paul Ross R."/>
            <person name="Yang R."/>
            <person name="Briner A.E."/>
            <person name="Felis G.E."/>
            <person name="de Vos W.M."/>
            <person name="Barrangou R."/>
            <person name="Klaenhammer T.R."/>
            <person name="Caufield P.W."/>
            <person name="Cui Y."/>
            <person name="Zhang H."/>
            <person name="O'Toole P.W."/>
        </authorList>
    </citation>
    <scope>NUCLEOTIDE SEQUENCE [LARGE SCALE GENOMIC DNA]</scope>
    <source>
        <strain evidence="6 7">DSM 20003</strain>
    </source>
</reference>
<feature type="domain" description="HTH crp-type" evidence="5">
    <location>
        <begin position="153"/>
        <end position="222"/>
    </location>
</feature>
<organism evidence="6 7">
    <name type="scientific">Loigolactobacillus bifermentans DSM 20003</name>
    <dbReference type="NCBI Taxonomy" id="1423726"/>
    <lineage>
        <taxon>Bacteria</taxon>
        <taxon>Bacillati</taxon>
        <taxon>Bacillota</taxon>
        <taxon>Bacilli</taxon>
        <taxon>Lactobacillales</taxon>
        <taxon>Lactobacillaceae</taxon>
        <taxon>Loigolactobacillus</taxon>
    </lineage>
</organism>
<keyword evidence="1" id="KW-0805">Transcription regulation</keyword>
<name>A0A0R1H3V3_9LACO</name>
<protein>
    <submittedName>
        <fullName evidence="6">Transcription regulator</fullName>
    </submittedName>
</protein>
<dbReference type="PATRIC" id="fig|1423726.3.peg.3198"/>
<dbReference type="Gene3D" id="1.10.10.10">
    <property type="entry name" value="Winged helix-like DNA-binding domain superfamily/Winged helix DNA-binding domain"/>
    <property type="match status" value="1"/>
</dbReference>
<dbReference type="AlphaFoldDB" id="A0A0R1H3V3"/>
<dbReference type="SMART" id="SM00419">
    <property type="entry name" value="HTH_CRP"/>
    <property type="match status" value="1"/>
</dbReference>
<dbReference type="SUPFAM" id="SSF46785">
    <property type="entry name" value="Winged helix' DNA-binding domain"/>
    <property type="match status" value="1"/>
</dbReference>
<dbReference type="PROSITE" id="PS50042">
    <property type="entry name" value="CNMP_BINDING_3"/>
    <property type="match status" value="1"/>
</dbReference>
<gene>
    <name evidence="6" type="ORF">FC07_GL003084</name>
</gene>
<dbReference type="InterPro" id="IPR036390">
    <property type="entry name" value="WH_DNA-bd_sf"/>
</dbReference>
<dbReference type="PRINTS" id="PR00034">
    <property type="entry name" value="HTHCRP"/>
</dbReference>
<dbReference type="InterPro" id="IPR018490">
    <property type="entry name" value="cNMP-bd_dom_sf"/>
</dbReference>
<evidence type="ECO:0000256" key="2">
    <source>
        <dbReference type="ARBA" id="ARBA00023125"/>
    </source>
</evidence>
<dbReference type="InterPro" id="IPR050397">
    <property type="entry name" value="Env_Response_Regulators"/>
</dbReference>
<dbReference type="PROSITE" id="PS51063">
    <property type="entry name" value="HTH_CRP_2"/>
    <property type="match status" value="1"/>
</dbReference>
<dbReference type="InterPro" id="IPR000595">
    <property type="entry name" value="cNMP-bd_dom"/>
</dbReference>
<keyword evidence="2" id="KW-0238">DNA-binding</keyword>
<accession>A0A0R1H3V3</accession>
<sequence>MTPMATHHYQECLKLVPIFKSLSEADLTTIAAVIHPQQLKRGTILYQAEAEANTLYIVDAGQVKIYQLAANGREQLLRLLNPGDFDGEYALFTAAETHRSFAETVTAATVCEIRREDFQKLLLQYPQLSLRILSVLAARVQQLEQQTTRVTTETVETRLALYLLDTADAAKTDTLKLPMKKKDLATYLGTTPETISRKLSSFEAAGYIEQLPQKRIKIRDRDGLLFVS</sequence>
<dbReference type="CDD" id="cd00038">
    <property type="entry name" value="CAP_ED"/>
    <property type="match status" value="1"/>
</dbReference>
<dbReference type="InterPro" id="IPR014710">
    <property type="entry name" value="RmlC-like_jellyroll"/>
</dbReference>
<evidence type="ECO:0000256" key="1">
    <source>
        <dbReference type="ARBA" id="ARBA00023015"/>
    </source>
</evidence>
<evidence type="ECO:0000313" key="6">
    <source>
        <dbReference type="EMBL" id="KRK40681.1"/>
    </source>
</evidence>
<dbReference type="Pfam" id="PF13545">
    <property type="entry name" value="HTH_Crp_2"/>
    <property type="match status" value="1"/>
</dbReference>